<dbReference type="InterPro" id="IPR027417">
    <property type="entry name" value="P-loop_NTPase"/>
</dbReference>
<dbReference type="Pfam" id="PF00005">
    <property type="entry name" value="ABC_tran"/>
    <property type="match status" value="1"/>
</dbReference>
<dbReference type="KEGG" id="fdv:JJC05_11950"/>
<evidence type="ECO:0000313" key="4">
    <source>
        <dbReference type="EMBL" id="QYS88402.1"/>
    </source>
</evidence>
<dbReference type="SUPFAM" id="SSF52540">
    <property type="entry name" value="P-loop containing nucleoside triphosphate hydrolases"/>
    <property type="match status" value="1"/>
</dbReference>
<evidence type="ECO:0000259" key="3">
    <source>
        <dbReference type="Pfam" id="PF00005"/>
    </source>
</evidence>
<proteinExistence type="predicted"/>
<protein>
    <submittedName>
        <fullName evidence="4">ATP-binding cassette domain-containing protein</fullName>
    </submittedName>
</protein>
<dbReference type="Proteomes" id="UP000824721">
    <property type="component" value="Chromosome"/>
</dbReference>
<dbReference type="Gene3D" id="3.40.50.300">
    <property type="entry name" value="P-loop containing nucleotide triphosphate hydrolases"/>
    <property type="match status" value="1"/>
</dbReference>
<sequence>MIRIQNISYKIENKIILDNISATFESGKINLIIGPNGAGKSTLIKIMSGQIKPSQGNLFFQSR</sequence>
<evidence type="ECO:0000256" key="2">
    <source>
        <dbReference type="ARBA" id="ARBA00022840"/>
    </source>
</evidence>
<evidence type="ECO:0000256" key="1">
    <source>
        <dbReference type="ARBA" id="ARBA00022741"/>
    </source>
</evidence>
<name>A0A8G0KQN7_9FLAO</name>
<reference evidence="4" key="1">
    <citation type="submission" date="2020-12" db="EMBL/GenBank/DDBJ databases">
        <title>Genome sequencing of genetic groups of Flavobacterium columnare.</title>
        <authorList>
            <person name="Waldbieser G.C."/>
            <person name="Griffin M.J."/>
            <person name="LaFrentz B.R."/>
        </authorList>
    </citation>
    <scope>NUCLEOTIDE SEQUENCE</scope>
    <source>
        <strain evidence="4">90-106</strain>
    </source>
</reference>
<dbReference type="GO" id="GO:0005524">
    <property type="term" value="F:ATP binding"/>
    <property type="evidence" value="ECO:0007669"/>
    <property type="project" value="UniProtKB-KW"/>
</dbReference>
<keyword evidence="1" id="KW-0547">Nucleotide-binding</keyword>
<dbReference type="PANTHER" id="PTHR43158">
    <property type="entry name" value="SKFA PEPTIDE EXPORT ATP-BINDING PROTEIN SKFE"/>
    <property type="match status" value="1"/>
</dbReference>
<gene>
    <name evidence="4" type="ORF">JJC05_11950</name>
</gene>
<accession>A0A8G0KQN7</accession>
<dbReference type="GO" id="GO:0016887">
    <property type="term" value="F:ATP hydrolysis activity"/>
    <property type="evidence" value="ECO:0007669"/>
    <property type="project" value="InterPro"/>
</dbReference>
<organism evidence="4">
    <name type="scientific">Flavobacterium columnare</name>
    <dbReference type="NCBI Taxonomy" id="996"/>
    <lineage>
        <taxon>Bacteria</taxon>
        <taxon>Pseudomonadati</taxon>
        <taxon>Bacteroidota</taxon>
        <taxon>Flavobacteriia</taxon>
        <taxon>Flavobacteriales</taxon>
        <taxon>Flavobacteriaceae</taxon>
        <taxon>Flavobacterium</taxon>
    </lineage>
</organism>
<dbReference type="EMBL" id="CP067378">
    <property type="protein sequence ID" value="QYS88402.1"/>
    <property type="molecule type" value="Genomic_DNA"/>
</dbReference>
<keyword evidence="2 4" id="KW-0067">ATP-binding</keyword>
<dbReference type="InterPro" id="IPR003439">
    <property type="entry name" value="ABC_transporter-like_ATP-bd"/>
</dbReference>
<dbReference type="AlphaFoldDB" id="A0A8G0KQN7"/>
<dbReference type="PANTHER" id="PTHR43158:SF2">
    <property type="entry name" value="SKFA PEPTIDE EXPORT ATP-BINDING PROTEIN SKFE"/>
    <property type="match status" value="1"/>
</dbReference>
<feature type="domain" description="ABC transporter" evidence="3">
    <location>
        <begin position="17"/>
        <end position="61"/>
    </location>
</feature>